<dbReference type="EMBL" id="JNVM01000010">
    <property type="protein sequence ID" value="KEQ25737.1"/>
    <property type="molecule type" value="Genomic_DNA"/>
</dbReference>
<dbReference type="Proteomes" id="UP000028123">
    <property type="component" value="Unassembled WGS sequence"/>
</dbReference>
<proteinExistence type="predicted"/>
<evidence type="ECO:0000313" key="1">
    <source>
        <dbReference type="EMBL" id="KEQ25737.1"/>
    </source>
</evidence>
<dbReference type="AlphaFoldDB" id="A0A081P4W4"/>
<comment type="caution">
    <text evidence="1">The sequence shown here is derived from an EMBL/GenBank/DDBJ whole genome shotgun (WGS) entry which is preliminary data.</text>
</comment>
<reference evidence="1 2" key="1">
    <citation type="submission" date="2014-06" db="EMBL/GenBank/DDBJ databases">
        <title>Draft genome sequence of Paenibacillus sp. MSt1.</title>
        <authorList>
            <person name="Aw Y.K."/>
            <person name="Ong K.S."/>
            <person name="Gan H.M."/>
            <person name="Lee S.M."/>
        </authorList>
    </citation>
    <scope>NUCLEOTIDE SEQUENCE [LARGE SCALE GENOMIC DNA]</scope>
    <source>
        <strain evidence="1 2">MSt1</strain>
    </source>
</reference>
<evidence type="ECO:0000313" key="2">
    <source>
        <dbReference type="Proteomes" id="UP000028123"/>
    </source>
</evidence>
<protein>
    <submittedName>
        <fullName evidence="1">Uncharacterized protein</fullName>
    </submittedName>
</protein>
<name>A0A081P4W4_9BACL</name>
<organism evidence="1 2">
    <name type="scientific">Paenibacillus tyrfis</name>
    <dbReference type="NCBI Taxonomy" id="1501230"/>
    <lineage>
        <taxon>Bacteria</taxon>
        <taxon>Bacillati</taxon>
        <taxon>Bacillota</taxon>
        <taxon>Bacilli</taxon>
        <taxon>Bacillales</taxon>
        <taxon>Paenibacillaceae</taxon>
        <taxon>Paenibacillus</taxon>
    </lineage>
</organism>
<dbReference type="RefSeq" id="WP_036682306.1">
    <property type="nucleotide sequence ID" value="NZ_JNVM01000010.1"/>
</dbReference>
<sequence>MMGQTKTHAEAVHIAQLDLSGADRFSFASALSLLRQQLARSFPTSHVLCLLQQDFQANSPKSSGKNNPNLTNLVSMNHEENGCIRRFPQKNSNVFVLLKFVAVLHELVRLL</sequence>
<gene>
    <name evidence="1" type="ORF">ET33_03205</name>
</gene>
<accession>A0A081P4W4</accession>
<keyword evidence="2" id="KW-1185">Reference proteome</keyword>